<gene>
    <name evidence="1" type="ORF">I2I05_20945</name>
</gene>
<keyword evidence="2" id="KW-1185">Reference proteome</keyword>
<dbReference type="Proteomes" id="UP000597617">
    <property type="component" value="Unassembled WGS sequence"/>
</dbReference>
<evidence type="ECO:0000313" key="2">
    <source>
        <dbReference type="Proteomes" id="UP000597617"/>
    </source>
</evidence>
<organism evidence="1 2">
    <name type="scientific">Hymenobacter jeongseonensis</name>
    <dbReference type="NCBI Taxonomy" id="2791027"/>
    <lineage>
        <taxon>Bacteria</taxon>
        <taxon>Pseudomonadati</taxon>
        <taxon>Bacteroidota</taxon>
        <taxon>Cytophagia</taxon>
        <taxon>Cytophagales</taxon>
        <taxon>Hymenobacteraceae</taxon>
        <taxon>Hymenobacter</taxon>
    </lineage>
</organism>
<dbReference type="InterPro" id="IPR053842">
    <property type="entry name" value="NikA-like"/>
</dbReference>
<dbReference type="EMBL" id="JADQDQ010000020">
    <property type="protein sequence ID" value="MBF9239872.1"/>
    <property type="molecule type" value="Genomic_DNA"/>
</dbReference>
<evidence type="ECO:0008006" key="3">
    <source>
        <dbReference type="Google" id="ProtNLM"/>
    </source>
</evidence>
<proteinExistence type="predicted"/>
<name>A0ABS0INE6_9BACT</name>
<dbReference type="RefSeq" id="WP_196284223.1">
    <property type="nucleotide sequence ID" value="NZ_JADQDQ010000020.1"/>
</dbReference>
<sequence>MTAKTKHDAVEPNRDQRIHFRVTEEEKNAIEAKSRAAGFKKVSDYLRVIGMGAEIKQLLPPELRRQLVGIGINLNQLTRMAQADKAFRSYEEQLVQALAVIRSYLV</sequence>
<protein>
    <recommendedName>
        <fullName evidence="3">MobC family plasmid mobilization relaxosome protein</fullName>
    </recommendedName>
</protein>
<dbReference type="Pfam" id="PF21983">
    <property type="entry name" value="NikA-like"/>
    <property type="match status" value="1"/>
</dbReference>
<reference evidence="1 2" key="1">
    <citation type="submission" date="2020-11" db="EMBL/GenBank/DDBJ databases">
        <authorList>
            <person name="Kim M.K."/>
        </authorList>
    </citation>
    <scope>NUCLEOTIDE SEQUENCE [LARGE SCALE GENOMIC DNA]</scope>
    <source>
        <strain evidence="1 2">BT683</strain>
    </source>
</reference>
<accession>A0ABS0INE6</accession>
<evidence type="ECO:0000313" key="1">
    <source>
        <dbReference type="EMBL" id="MBF9239872.1"/>
    </source>
</evidence>
<comment type="caution">
    <text evidence="1">The sequence shown here is derived from an EMBL/GenBank/DDBJ whole genome shotgun (WGS) entry which is preliminary data.</text>
</comment>